<accession>A0A2K8KQC1</accession>
<proteinExistence type="predicted"/>
<dbReference type="InterPro" id="IPR025392">
    <property type="entry name" value="DUF4124"/>
</dbReference>
<dbReference type="OrthoDB" id="8991911at2"/>
<keyword evidence="4" id="KW-1185">Reference proteome</keyword>
<dbReference type="Pfam" id="PF13511">
    <property type="entry name" value="DUF4124"/>
    <property type="match status" value="1"/>
</dbReference>
<feature type="chain" id="PRO_5014635899" description="DUF4124 domain-containing protein" evidence="1">
    <location>
        <begin position="27"/>
        <end position="174"/>
    </location>
</feature>
<evidence type="ECO:0000313" key="3">
    <source>
        <dbReference type="EMBL" id="ATX76051.1"/>
    </source>
</evidence>
<name>A0A2K8KQC1_9GAMM</name>
<feature type="domain" description="DUF4124" evidence="2">
    <location>
        <begin position="22"/>
        <end position="58"/>
    </location>
</feature>
<evidence type="ECO:0000313" key="4">
    <source>
        <dbReference type="Proteomes" id="UP000229757"/>
    </source>
</evidence>
<sequence>MNKNNPSWRRLALWLLLTALPMAVFAAGKIYTWTDKSGVIHYGDRPPMAAQADEVAIQGKKKLPLVVVQELLPGLWFGSANDGGEVKFTLFENGSITYIQTRADQSVYNYQGIWTLENTSLTVITEFSQTAPPGGDFKRSVQPIALTYTIVGFSENALEVIIGPERFSLVRLDP</sequence>
<dbReference type="EMBL" id="CP011797">
    <property type="protein sequence ID" value="ATX76051.1"/>
    <property type="molecule type" value="Genomic_DNA"/>
</dbReference>
<dbReference type="Proteomes" id="UP000229757">
    <property type="component" value="Chromosome"/>
</dbReference>
<feature type="signal peptide" evidence="1">
    <location>
        <begin position="1"/>
        <end position="26"/>
    </location>
</feature>
<evidence type="ECO:0000259" key="2">
    <source>
        <dbReference type="Pfam" id="PF13511"/>
    </source>
</evidence>
<keyword evidence="1" id="KW-0732">Signal</keyword>
<reference evidence="3 4" key="1">
    <citation type="journal article" date="2017" name="Environ. Microbiol.">
        <title>Genomic and physiological analyses of 'Reinekea forsetii' reveal a versatile opportunistic lifestyle during spring algae blooms.</title>
        <authorList>
            <person name="Avci B."/>
            <person name="Hahnke R.L."/>
            <person name="Chafee M."/>
            <person name="Fischer T."/>
            <person name="Gruber-Vodicka H."/>
            <person name="Tegetmeyer H.E."/>
            <person name="Harder J."/>
            <person name="Fuchs B.M."/>
            <person name="Amann R.I."/>
            <person name="Teeling H."/>
        </authorList>
    </citation>
    <scope>NUCLEOTIDE SEQUENCE [LARGE SCALE GENOMIC DNA]</scope>
    <source>
        <strain evidence="3 4">Hel1_31_D35</strain>
    </source>
</reference>
<protein>
    <recommendedName>
        <fullName evidence="2">DUF4124 domain-containing protein</fullName>
    </recommendedName>
</protein>
<dbReference type="AlphaFoldDB" id="A0A2K8KQC1"/>
<evidence type="ECO:0000256" key="1">
    <source>
        <dbReference type="SAM" id="SignalP"/>
    </source>
</evidence>
<dbReference type="RefSeq" id="WP_100256422.1">
    <property type="nucleotide sequence ID" value="NZ_CP011797.1"/>
</dbReference>
<gene>
    <name evidence="3" type="ORF">REIFOR_00883</name>
</gene>
<organism evidence="3 4">
    <name type="scientific">Reinekea forsetii</name>
    <dbReference type="NCBI Taxonomy" id="1336806"/>
    <lineage>
        <taxon>Bacteria</taxon>
        <taxon>Pseudomonadati</taxon>
        <taxon>Pseudomonadota</taxon>
        <taxon>Gammaproteobacteria</taxon>
        <taxon>Oceanospirillales</taxon>
        <taxon>Saccharospirillaceae</taxon>
        <taxon>Reinekea</taxon>
    </lineage>
</organism>
<dbReference type="KEGG" id="rfo:REIFOR_00883"/>